<dbReference type="GO" id="GO:0009699">
    <property type="term" value="P:phenylpropanoid biosynthetic process"/>
    <property type="evidence" value="ECO:0007669"/>
    <property type="project" value="UniProtKB-ARBA"/>
</dbReference>
<evidence type="ECO:0000256" key="2">
    <source>
        <dbReference type="ARBA" id="ARBA00011738"/>
    </source>
</evidence>
<name>A0ABC8M9E0_ERUVS</name>
<keyword evidence="6" id="KW-1185">Reference proteome</keyword>
<dbReference type="Pfam" id="PF03018">
    <property type="entry name" value="Dirigent"/>
    <property type="match status" value="1"/>
</dbReference>
<evidence type="ECO:0000256" key="4">
    <source>
        <dbReference type="RuleBase" id="RU363099"/>
    </source>
</evidence>
<keyword evidence="4" id="KW-0052">Apoplast</keyword>
<comment type="subunit">
    <text evidence="2 4">Homodimer.</text>
</comment>
<feature type="signal peptide" evidence="4">
    <location>
        <begin position="1"/>
        <end position="25"/>
    </location>
</feature>
<evidence type="ECO:0000313" key="6">
    <source>
        <dbReference type="Proteomes" id="UP001642260"/>
    </source>
</evidence>
<keyword evidence="3 4" id="KW-0964">Secreted</keyword>
<evidence type="ECO:0000256" key="1">
    <source>
        <dbReference type="ARBA" id="ARBA00010746"/>
    </source>
</evidence>
<proteinExistence type="inferred from homology"/>
<dbReference type="PANTHER" id="PTHR21495">
    <property type="entry name" value="NUCLEOPORIN-RELATED"/>
    <property type="match status" value="1"/>
</dbReference>
<comment type="similarity">
    <text evidence="1 4">Belongs to the plant dirigent protein family.</text>
</comment>
<comment type="function">
    <text evidence="4">Dirigent proteins impart stereoselectivity on the phenoxy radical-coupling reaction, yielding optically active lignans from two molecules of coniferyl alcohol in the biosynthesis of lignans, flavonolignans, and alkaloids and thus plays a central role in plant secondary metabolism.</text>
</comment>
<protein>
    <recommendedName>
        <fullName evidence="4">Dirigent protein</fullName>
    </recommendedName>
</protein>
<feature type="chain" id="PRO_5044529673" description="Dirigent protein" evidence="4">
    <location>
        <begin position="26"/>
        <end position="186"/>
    </location>
</feature>
<dbReference type="InterPro" id="IPR004265">
    <property type="entry name" value="Dirigent"/>
</dbReference>
<sequence>MAKRFQHILPLFSTILLLVVTAGESGSYSKTIPFQGYQPEKLTHLHFYFHDVISGDKPTAIRVIMPPVTNSTAVSSFGVVVIADNLLTEGPDPRSKEIGRAQGMYASTDMNILSFTMVFNLVFTEGEFNGSTVSMYGRNPIFSKVREFPIIGGTGAFRFARGYAQPLTYSLSGLDAVVEYNVFISH</sequence>
<evidence type="ECO:0000256" key="3">
    <source>
        <dbReference type="ARBA" id="ARBA00022525"/>
    </source>
</evidence>
<gene>
    <name evidence="5" type="ORF">ERUC_LOCUS44916</name>
</gene>
<dbReference type="AlphaFoldDB" id="A0ABC8M9E0"/>
<dbReference type="Gene3D" id="2.40.480.10">
    <property type="entry name" value="Allene oxide cyclase-like"/>
    <property type="match status" value="1"/>
</dbReference>
<reference evidence="5 6" key="1">
    <citation type="submission" date="2022-03" db="EMBL/GenBank/DDBJ databases">
        <authorList>
            <person name="Macdonald S."/>
            <person name="Ahmed S."/>
            <person name="Newling K."/>
        </authorList>
    </citation>
    <scope>NUCLEOTIDE SEQUENCE [LARGE SCALE GENOMIC DNA]</scope>
</reference>
<dbReference type="EMBL" id="CAKOAT010995669">
    <property type="protein sequence ID" value="CAH8392433.1"/>
    <property type="molecule type" value="Genomic_DNA"/>
</dbReference>
<dbReference type="GO" id="GO:0048046">
    <property type="term" value="C:apoplast"/>
    <property type="evidence" value="ECO:0007669"/>
    <property type="project" value="UniProtKB-SubCell"/>
</dbReference>
<comment type="caution">
    <text evidence="5">The sequence shown here is derived from an EMBL/GenBank/DDBJ whole genome shotgun (WGS) entry which is preliminary data.</text>
</comment>
<dbReference type="Proteomes" id="UP001642260">
    <property type="component" value="Unassembled WGS sequence"/>
</dbReference>
<accession>A0ABC8M9E0</accession>
<dbReference type="InterPro" id="IPR044859">
    <property type="entry name" value="Allene_oxi_cyc_Dirigent"/>
</dbReference>
<organism evidence="5 6">
    <name type="scientific">Eruca vesicaria subsp. sativa</name>
    <name type="common">Garden rocket</name>
    <name type="synonym">Eruca sativa</name>
    <dbReference type="NCBI Taxonomy" id="29727"/>
    <lineage>
        <taxon>Eukaryota</taxon>
        <taxon>Viridiplantae</taxon>
        <taxon>Streptophyta</taxon>
        <taxon>Embryophyta</taxon>
        <taxon>Tracheophyta</taxon>
        <taxon>Spermatophyta</taxon>
        <taxon>Magnoliopsida</taxon>
        <taxon>eudicotyledons</taxon>
        <taxon>Gunneridae</taxon>
        <taxon>Pentapetalae</taxon>
        <taxon>rosids</taxon>
        <taxon>malvids</taxon>
        <taxon>Brassicales</taxon>
        <taxon>Brassicaceae</taxon>
        <taxon>Brassiceae</taxon>
        <taxon>Eruca</taxon>
    </lineage>
</organism>
<comment type="subcellular location">
    <subcellularLocation>
        <location evidence="4">Secreted</location>
        <location evidence="4">Extracellular space</location>
        <location evidence="4">Apoplast</location>
    </subcellularLocation>
</comment>
<keyword evidence="4" id="KW-0732">Signal</keyword>
<evidence type="ECO:0000313" key="5">
    <source>
        <dbReference type="EMBL" id="CAH8392433.1"/>
    </source>
</evidence>